<evidence type="ECO:0000256" key="3">
    <source>
        <dbReference type="SAM" id="MobiDB-lite"/>
    </source>
</evidence>
<dbReference type="GO" id="GO:0003729">
    <property type="term" value="F:mRNA binding"/>
    <property type="evidence" value="ECO:0007669"/>
    <property type="project" value="TreeGrafter"/>
</dbReference>
<organism evidence="5 6">
    <name type="scientific">Baudoinia panamericana (strain UAMH 10762)</name>
    <name type="common">Angels' share fungus</name>
    <name type="synonym">Baudoinia compniacensis (strain UAMH 10762)</name>
    <dbReference type="NCBI Taxonomy" id="717646"/>
    <lineage>
        <taxon>Eukaryota</taxon>
        <taxon>Fungi</taxon>
        <taxon>Dikarya</taxon>
        <taxon>Ascomycota</taxon>
        <taxon>Pezizomycotina</taxon>
        <taxon>Dothideomycetes</taxon>
        <taxon>Dothideomycetidae</taxon>
        <taxon>Mycosphaerellales</taxon>
        <taxon>Teratosphaeriaceae</taxon>
        <taxon>Baudoinia</taxon>
    </lineage>
</organism>
<dbReference type="PANTHER" id="PTHR19965">
    <property type="entry name" value="RNA AND EXPORT FACTOR BINDING PROTEIN"/>
    <property type="match status" value="1"/>
</dbReference>
<gene>
    <name evidence="5" type="ORF">BAUCODRAFT_212912</name>
</gene>
<dbReference type="InterPro" id="IPR051229">
    <property type="entry name" value="ALYREF_mRNA_export"/>
</dbReference>
<dbReference type="PROSITE" id="PS50102">
    <property type="entry name" value="RRM"/>
    <property type="match status" value="1"/>
</dbReference>
<dbReference type="CDD" id="cd12418">
    <property type="entry name" value="RRM_Aly_REF_like"/>
    <property type="match status" value="1"/>
</dbReference>
<dbReference type="GeneID" id="19109752"/>
<evidence type="ECO:0000256" key="2">
    <source>
        <dbReference type="PROSITE-ProRule" id="PRU00176"/>
    </source>
</evidence>
<dbReference type="GO" id="GO:0005634">
    <property type="term" value="C:nucleus"/>
    <property type="evidence" value="ECO:0007669"/>
    <property type="project" value="TreeGrafter"/>
</dbReference>
<dbReference type="Pfam" id="PF00076">
    <property type="entry name" value="RRM_1"/>
    <property type="match status" value="1"/>
</dbReference>
<dbReference type="InterPro" id="IPR025715">
    <property type="entry name" value="FoP_C"/>
</dbReference>
<dbReference type="STRING" id="717646.M2LI59"/>
<evidence type="ECO:0000256" key="1">
    <source>
        <dbReference type="ARBA" id="ARBA00022884"/>
    </source>
</evidence>
<protein>
    <recommendedName>
        <fullName evidence="4">RRM domain-containing protein</fullName>
    </recommendedName>
</protein>
<keyword evidence="1 2" id="KW-0694">RNA-binding</keyword>
<dbReference type="eggNOG" id="KOG0533">
    <property type="taxonomic scope" value="Eukaryota"/>
</dbReference>
<dbReference type="HOGENOM" id="CLU_052367_4_0_1"/>
<dbReference type="AlphaFoldDB" id="M2LI59"/>
<feature type="compositionally biased region" description="Low complexity" evidence="3">
    <location>
        <begin position="164"/>
        <end position="176"/>
    </location>
</feature>
<keyword evidence="6" id="KW-1185">Reference proteome</keyword>
<dbReference type="SMART" id="SM00360">
    <property type="entry name" value="RRM"/>
    <property type="match status" value="1"/>
</dbReference>
<dbReference type="SMART" id="SM01218">
    <property type="entry name" value="FoP_duplication"/>
    <property type="match status" value="1"/>
</dbReference>
<dbReference type="KEGG" id="bcom:BAUCODRAFT_212912"/>
<proteinExistence type="predicted"/>
<name>M2LI59_BAUPA</name>
<sequence length="329" mass="37119">MAFERCLILPPPRLRTSAYDIRLPQSTANGDGDEHPTAKSVANRRMTVNRIARMTADWVHDRFEDDRYDHRRPAHEDRYETAGRPRETGGTKLRVDNIHYELTEEDIRGLFERKGPLVSVKLLYDRADRSQGTAFVTYEDPRDARDAVADYDGQNANGQPIRITTMPTAPAAPTAPSKANLSMFERIERPTRSMFERMDSSALDSSREGGAGRRRRERSDSPLRSRPIPEHIDRYVPGRDSRSPMPRRGAPREPGRRPGARREDSGRGGRPARTDDDGRPLRGGRPRKTAEELDAEMEDYWGSKQDDRPNGAPANGGSANADDDEDMVL</sequence>
<dbReference type="SUPFAM" id="SSF54928">
    <property type="entry name" value="RNA-binding domain, RBD"/>
    <property type="match status" value="1"/>
</dbReference>
<dbReference type="EMBL" id="KB445559">
    <property type="protein sequence ID" value="EMC93872.1"/>
    <property type="molecule type" value="Genomic_DNA"/>
</dbReference>
<feature type="compositionally biased region" description="Basic and acidic residues" evidence="3">
    <location>
        <begin position="250"/>
        <end position="280"/>
    </location>
</feature>
<dbReference type="InterPro" id="IPR012677">
    <property type="entry name" value="Nucleotide-bd_a/b_plait_sf"/>
</dbReference>
<reference evidence="5 6" key="1">
    <citation type="journal article" date="2012" name="PLoS Pathog.">
        <title>Diverse lifestyles and strategies of plant pathogenesis encoded in the genomes of eighteen Dothideomycetes fungi.</title>
        <authorList>
            <person name="Ohm R.A."/>
            <person name="Feau N."/>
            <person name="Henrissat B."/>
            <person name="Schoch C.L."/>
            <person name="Horwitz B.A."/>
            <person name="Barry K.W."/>
            <person name="Condon B.J."/>
            <person name="Copeland A.C."/>
            <person name="Dhillon B."/>
            <person name="Glaser F."/>
            <person name="Hesse C.N."/>
            <person name="Kosti I."/>
            <person name="LaButti K."/>
            <person name="Lindquist E.A."/>
            <person name="Lucas S."/>
            <person name="Salamov A.A."/>
            <person name="Bradshaw R.E."/>
            <person name="Ciuffetti L."/>
            <person name="Hamelin R.C."/>
            <person name="Kema G.H.J."/>
            <person name="Lawrence C."/>
            <person name="Scott J.A."/>
            <person name="Spatafora J.W."/>
            <person name="Turgeon B.G."/>
            <person name="de Wit P.J.G.M."/>
            <person name="Zhong S."/>
            <person name="Goodwin S.B."/>
            <person name="Grigoriev I.V."/>
        </authorList>
    </citation>
    <scope>NUCLEOTIDE SEQUENCE [LARGE SCALE GENOMIC DNA]</scope>
    <source>
        <strain evidence="5 6">UAMH 10762</strain>
    </source>
</reference>
<feature type="compositionally biased region" description="Low complexity" evidence="3">
    <location>
        <begin position="310"/>
        <end position="320"/>
    </location>
</feature>
<dbReference type="OMA" id="RNDYPRD"/>
<dbReference type="Gene3D" id="3.30.70.330">
    <property type="match status" value="1"/>
</dbReference>
<dbReference type="InterPro" id="IPR035979">
    <property type="entry name" value="RBD_domain_sf"/>
</dbReference>
<evidence type="ECO:0000313" key="6">
    <source>
        <dbReference type="Proteomes" id="UP000011761"/>
    </source>
</evidence>
<dbReference type="Proteomes" id="UP000011761">
    <property type="component" value="Unassembled WGS sequence"/>
</dbReference>
<dbReference type="PANTHER" id="PTHR19965:SF82">
    <property type="entry name" value="THO COMPLEX SUBUNIT 4"/>
    <property type="match status" value="1"/>
</dbReference>
<evidence type="ECO:0000259" key="4">
    <source>
        <dbReference type="PROSITE" id="PS50102"/>
    </source>
</evidence>
<dbReference type="OrthoDB" id="5382468at2759"/>
<feature type="region of interest" description="Disordered" evidence="3">
    <location>
        <begin position="150"/>
        <end position="329"/>
    </location>
</feature>
<feature type="domain" description="RRM" evidence="4">
    <location>
        <begin position="91"/>
        <end position="168"/>
    </location>
</feature>
<dbReference type="RefSeq" id="XP_007678912.1">
    <property type="nucleotide sequence ID" value="XM_007680722.1"/>
</dbReference>
<feature type="compositionally biased region" description="Basic and acidic residues" evidence="3">
    <location>
        <begin position="185"/>
        <end position="242"/>
    </location>
</feature>
<accession>M2LI59</accession>
<dbReference type="InterPro" id="IPR000504">
    <property type="entry name" value="RRM_dom"/>
</dbReference>
<evidence type="ECO:0000313" key="5">
    <source>
        <dbReference type="EMBL" id="EMC93872.1"/>
    </source>
</evidence>
<dbReference type="Pfam" id="PF13865">
    <property type="entry name" value="FoP_duplication"/>
    <property type="match status" value="1"/>
</dbReference>